<keyword evidence="1" id="KW-0812">Transmembrane</keyword>
<feature type="transmembrane region" description="Helical" evidence="1">
    <location>
        <begin position="54"/>
        <end position="79"/>
    </location>
</feature>
<dbReference type="RefSeq" id="WP_147374059.1">
    <property type="nucleotide sequence ID" value="NZ_QXFH01000067.1"/>
</dbReference>
<feature type="transmembrane region" description="Helical" evidence="1">
    <location>
        <begin position="91"/>
        <end position="112"/>
    </location>
</feature>
<keyword evidence="1" id="KW-0472">Membrane</keyword>
<feature type="transmembrane region" description="Helical" evidence="1">
    <location>
        <begin position="16"/>
        <end position="34"/>
    </location>
</feature>
<gene>
    <name evidence="2" type="ORF">D2V08_03230</name>
</gene>
<dbReference type="Pfam" id="PF14329">
    <property type="entry name" value="DUF4386"/>
    <property type="match status" value="1"/>
</dbReference>
<evidence type="ECO:0000256" key="1">
    <source>
        <dbReference type="SAM" id="Phobius"/>
    </source>
</evidence>
<feature type="transmembrane region" description="Helical" evidence="1">
    <location>
        <begin position="173"/>
        <end position="195"/>
    </location>
</feature>
<dbReference type="Proteomes" id="UP000266067">
    <property type="component" value="Unassembled WGS sequence"/>
</dbReference>
<keyword evidence="3" id="KW-1185">Reference proteome</keyword>
<dbReference type="AlphaFoldDB" id="A0A3A1NCQ5"/>
<dbReference type="EMBL" id="QXFH01000067">
    <property type="protein sequence ID" value="RIV36078.1"/>
    <property type="molecule type" value="Genomic_DNA"/>
</dbReference>
<dbReference type="OrthoDB" id="1161162at2"/>
<name>A0A3A1NCQ5_9FLAO</name>
<feature type="transmembrane region" description="Helical" evidence="1">
    <location>
        <begin position="132"/>
        <end position="152"/>
    </location>
</feature>
<organism evidence="2 3">
    <name type="scientific">Flagellimonas lutimaris</name>
    <dbReference type="NCBI Taxonomy" id="475082"/>
    <lineage>
        <taxon>Bacteria</taxon>
        <taxon>Pseudomonadati</taxon>
        <taxon>Bacteroidota</taxon>
        <taxon>Flavobacteriia</taxon>
        <taxon>Flavobacteriales</taxon>
        <taxon>Flavobacteriaceae</taxon>
        <taxon>Flagellimonas</taxon>
    </lineage>
</organism>
<reference evidence="2 3" key="1">
    <citation type="submission" date="2018-08" db="EMBL/GenBank/DDBJ databases">
        <title>Proposal of Muricauda 72 sp.nov. and Muricauda NH166 sp.nov., isolated from seawater.</title>
        <authorList>
            <person name="Cheng H."/>
            <person name="Wu Y.-H."/>
            <person name="Guo L.-L."/>
            <person name="Xu X.-W."/>
        </authorList>
    </citation>
    <scope>NUCLEOTIDE SEQUENCE [LARGE SCALE GENOMIC DNA]</scope>
    <source>
        <strain evidence="2 3">KCTC 22173</strain>
    </source>
</reference>
<evidence type="ECO:0000313" key="3">
    <source>
        <dbReference type="Proteomes" id="UP000266067"/>
    </source>
</evidence>
<sequence length="234" mass="26168">MELWEPITNKKRSRTLGILFIAAALLAMASLSIYTPLFQQLDSDKAIHIESDLMVTGVVLELLVVCSVIGTAMMLYPYLKRYNPIIGMGYVLFRFAEAIVILLGTICILIMIELYEQGLPHVPKDSGNMETIAWTLGSIYRKTLILGPNFLLGINSMCYTIVMYRARLVSKTICFIGFTGSIAIFTVSLLELYGVVDQLSILGMVMAVPIFLYEMSFAIFLIRKGFSITPIQDH</sequence>
<accession>A0A3A1NCQ5</accession>
<keyword evidence="1" id="KW-1133">Transmembrane helix</keyword>
<proteinExistence type="predicted"/>
<evidence type="ECO:0000313" key="2">
    <source>
        <dbReference type="EMBL" id="RIV36078.1"/>
    </source>
</evidence>
<protein>
    <submittedName>
        <fullName evidence="2">DUF4386 domain-containing protein</fullName>
    </submittedName>
</protein>
<dbReference type="InterPro" id="IPR025495">
    <property type="entry name" value="DUF4386"/>
</dbReference>
<comment type="caution">
    <text evidence="2">The sequence shown here is derived from an EMBL/GenBank/DDBJ whole genome shotgun (WGS) entry which is preliminary data.</text>
</comment>
<feature type="transmembrane region" description="Helical" evidence="1">
    <location>
        <begin position="201"/>
        <end position="222"/>
    </location>
</feature>